<sequence length="56" mass="6998">MKTPPRPDPAQRWITTFTWQDKIIARCFPRFFQRYAPDEIKEQWEAYLAQKQKRKR</sequence>
<dbReference type="AlphaFoldDB" id="A0A7R7FRY8"/>
<gene>
    <name evidence="1" type="ORF">GEOBRER4_n1016</name>
</gene>
<evidence type="ECO:0000313" key="1">
    <source>
        <dbReference type="EMBL" id="BCO11240.1"/>
    </source>
</evidence>
<dbReference type="Proteomes" id="UP000515472">
    <property type="component" value="Chromosome"/>
</dbReference>
<keyword evidence="2" id="KW-1185">Reference proteome</keyword>
<proteinExistence type="predicted"/>
<evidence type="ECO:0000313" key="2">
    <source>
        <dbReference type="Proteomes" id="UP000515472"/>
    </source>
</evidence>
<protein>
    <submittedName>
        <fullName evidence="1">Uncharacterized protein</fullName>
    </submittedName>
</protein>
<name>A0A7R7FRY8_9BACT</name>
<dbReference type="EMBL" id="AP023213">
    <property type="protein sequence ID" value="BCO11240.1"/>
    <property type="molecule type" value="Genomic_DNA"/>
</dbReference>
<accession>A0A7R7FRY8</accession>
<reference evidence="1 2" key="1">
    <citation type="submission" date="2020-06" db="EMBL/GenBank/DDBJ databases">
        <title>Interaction of electrochemicaly active bacteria, Geobacter bremensis R4 on different carbon anode.</title>
        <authorList>
            <person name="Meng L."/>
            <person name="Yoshida N."/>
        </authorList>
    </citation>
    <scope>NUCLEOTIDE SEQUENCE [LARGE SCALE GENOMIC DNA]</scope>
    <source>
        <strain evidence="1 2">R4</strain>
    </source>
</reference>
<organism evidence="1 2">
    <name type="scientific">Citrifermentans bremense</name>
    <dbReference type="NCBI Taxonomy" id="60035"/>
    <lineage>
        <taxon>Bacteria</taxon>
        <taxon>Pseudomonadati</taxon>
        <taxon>Thermodesulfobacteriota</taxon>
        <taxon>Desulfuromonadia</taxon>
        <taxon>Geobacterales</taxon>
        <taxon>Geobacteraceae</taxon>
        <taxon>Citrifermentans</taxon>
    </lineage>
</organism>